<dbReference type="InterPro" id="IPR008576">
    <property type="entry name" value="MeTrfase_NTM1"/>
</dbReference>
<dbReference type="PANTHER" id="PTHR12753">
    <property type="entry name" value="AD-003 - RELATED"/>
    <property type="match status" value="1"/>
</dbReference>
<dbReference type="SUPFAM" id="SSF53335">
    <property type="entry name" value="S-adenosyl-L-methionine-dependent methyltransferases"/>
    <property type="match status" value="1"/>
</dbReference>
<reference evidence="11 12" key="1">
    <citation type="submission" date="2024-08" db="EMBL/GenBank/DDBJ databases">
        <authorList>
            <person name="Will J Nash"/>
            <person name="Angela Man"/>
            <person name="Seanna McTaggart"/>
            <person name="Kendall Baker"/>
            <person name="Tom Barker"/>
            <person name="Leah Catchpole"/>
            <person name="Alex Durrant"/>
            <person name="Karim Gharbi"/>
            <person name="Naomi Irish"/>
            <person name="Gemy Kaithakottil"/>
            <person name="Debby Ku"/>
            <person name="Aaliyah Providence"/>
            <person name="Felix Shaw"/>
            <person name="David Swarbreck"/>
            <person name="Chris Watkins"/>
            <person name="Ann M. McCartney"/>
            <person name="Giulio Formenti"/>
            <person name="Alice Mouton"/>
            <person name="Noel Vella"/>
            <person name="Bjorn M von Reumont"/>
            <person name="Adriana Vella"/>
            <person name="Wilfried Haerty"/>
        </authorList>
    </citation>
    <scope>NUCLEOTIDE SEQUENCE [LARGE SCALE GENOMIC DNA]</scope>
</reference>
<dbReference type="PIRSF" id="PIRSF016958">
    <property type="entry name" value="DUF858_MeTrfase_lik"/>
    <property type="match status" value="1"/>
</dbReference>
<dbReference type="PANTHER" id="PTHR12753:SF0">
    <property type="entry name" value="ALPHA N-TERMINAL PROTEIN METHYLTRANSFERASE 1"/>
    <property type="match status" value="1"/>
</dbReference>
<evidence type="ECO:0000256" key="8">
    <source>
        <dbReference type="ARBA" id="ARBA00047306"/>
    </source>
</evidence>
<evidence type="ECO:0000313" key="12">
    <source>
        <dbReference type="Proteomes" id="UP001642520"/>
    </source>
</evidence>
<evidence type="ECO:0000256" key="3">
    <source>
        <dbReference type="ARBA" id="ARBA00022679"/>
    </source>
</evidence>
<dbReference type="EMBL" id="CAXAJV020001299">
    <property type="protein sequence ID" value="CAL7949008.1"/>
    <property type="molecule type" value="Genomic_DNA"/>
</dbReference>
<evidence type="ECO:0000256" key="9">
    <source>
        <dbReference type="ARBA" id="ARBA00047885"/>
    </source>
</evidence>
<keyword evidence="4" id="KW-0949">S-adenosyl-L-methionine</keyword>
<dbReference type="Gene3D" id="3.40.50.150">
    <property type="entry name" value="Vaccinia Virus protein VP39"/>
    <property type="match status" value="1"/>
</dbReference>
<dbReference type="InterPro" id="IPR029063">
    <property type="entry name" value="SAM-dependent_MTases_sf"/>
</dbReference>
<protein>
    <recommendedName>
        <fullName evidence="6">Alpha N-terminal protein methyltransferase 1</fullName>
        <ecNumber evidence="5">2.1.1.244</ecNumber>
    </recommendedName>
    <alternativeName>
        <fullName evidence="7">X-Pro-Lys N-terminal protein methyltransferase 1</fullName>
    </alternativeName>
</protein>
<dbReference type="EC" id="2.1.1.244" evidence="5"/>
<keyword evidence="3" id="KW-0808">Transferase</keyword>
<dbReference type="CDD" id="cd02440">
    <property type="entry name" value="AdoMet_MTases"/>
    <property type="match status" value="1"/>
</dbReference>
<comment type="catalytic activity">
    <reaction evidence="9">
        <text>N-terminal L-prolyl-L-prolyl-L-lysyl-[protein] + 2 S-adenosyl-L-methionine = N-terminal N,N-dimethyl-L-prolyl-L-prolyl-L-lysyl-[protein] + 2 S-adenosyl-L-homocysteine + 2 H(+)</text>
        <dbReference type="Rhea" id="RHEA:54736"/>
        <dbReference type="Rhea" id="RHEA-COMP:13787"/>
        <dbReference type="Rhea" id="RHEA-COMP:13974"/>
        <dbReference type="ChEBI" id="CHEBI:15378"/>
        <dbReference type="ChEBI" id="CHEBI:57856"/>
        <dbReference type="ChEBI" id="CHEBI:59789"/>
        <dbReference type="ChEBI" id="CHEBI:138059"/>
        <dbReference type="ChEBI" id="CHEBI:138318"/>
        <dbReference type="EC" id="2.1.1.244"/>
    </reaction>
</comment>
<evidence type="ECO:0000256" key="6">
    <source>
        <dbReference type="ARBA" id="ARBA00039449"/>
    </source>
</evidence>
<dbReference type="Proteomes" id="UP001642520">
    <property type="component" value="Unassembled WGS sequence"/>
</dbReference>
<proteinExistence type="inferred from homology"/>
<keyword evidence="12" id="KW-1185">Reference proteome</keyword>
<evidence type="ECO:0000313" key="11">
    <source>
        <dbReference type="EMBL" id="CAL7949008.1"/>
    </source>
</evidence>
<keyword evidence="2" id="KW-0489">Methyltransferase</keyword>
<comment type="catalytic activity">
    <reaction evidence="10">
        <text>N-terminal L-alanyl-L-prolyl-L-lysyl-[protein] + 3 S-adenosyl-L-methionine = N-terminal N,N,N-trimethyl-L-alanyl-L-prolyl-L-lysyl-[protein] + 3 S-adenosyl-L-homocysteine + 3 H(+)</text>
        <dbReference type="Rhea" id="RHEA:54712"/>
        <dbReference type="Rhea" id="RHEA-COMP:13785"/>
        <dbReference type="Rhea" id="RHEA-COMP:13971"/>
        <dbReference type="ChEBI" id="CHEBI:15378"/>
        <dbReference type="ChEBI" id="CHEBI:57856"/>
        <dbReference type="ChEBI" id="CHEBI:59789"/>
        <dbReference type="ChEBI" id="CHEBI:138057"/>
        <dbReference type="ChEBI" id="CHEBI:138315"/>
        <dbReference type="EC" id="2.1.1.244"/>
    </reaction>
</comment>
<gene>
    <name evidence="11" type="ORF">XYLVIOL_LOCUS9191</name>
</gene>
<comment type="catalytic activity">
    <reaction evidence="8">
        <text>N-terminal L-seryl-L-prolyl-L-lysyl-[protein] + 3 S-adenosyl-L-methionine = N-terminal N,N,N-trimethyl-L-seryl-L-prolyl-L-lysyl-[protein] + 3 S-adenosyl-L-homocysteine + 3 H(+)</text>
        <dbReference type="Rhea" id="RHEA:54724"/>
        <dbReference type="Rhea" id="RHEA-COMP:13789"/>
        <dbReference type="Rhea" id="RHEA-COMP:13973"/>
        <dbReference type="ChEBI" id="CHEBI:15378"/>
        <dbReference type="ChEBI" id="CHEBI:57856"/>
        <dbReference type="ChEBI" id="CHEBI:59789"/>
        <dbReference type="ChEBI" id="CHEBI:138061"/>
        <dbReference type="ChEBI" id="CHEBI:138317"/>
        <dbReference type="EC" id="2.1.1.244"/>
    </reaction>
</comment>
<evidence type="ECO:0000256" key="2">
    <source>
        <dbReference type="ARBA" id="ARBA00022603"/>
    </source>
</evidence>
<evidence type="ECO:0000256" key="10">
    <source>
        <dbReference type="ARBA" id="ARBA00048167"/>
    </source>
</evidence>
<dbReference type="Pfam" id="PF05891">
    <property type="entry name" value="Methyltransf_PK"/>
    <property type="match status" value="1"/>
</dbReference>
<evidence type="ECO:0000256" key="4">
    <source>
        <dbReference type="ARBA" id="ARBA00022691"/>
    </source>
</evidence>
<evidence type="ECO:0000256" key="7">
    <source>
        <dbReference type="ARBA" id="ARBA00043129"/>
    </source>
</evidence>
<accession>A0ABP1PB33</accession>
<comment type="caution">
    <text evidence="11">The sequence shown here is derived from an EMBL/GenBank/DDBJ whole genome shotgun (WGS) entry which is preliminary data.</text>
</comment>
<sequence>MELKSGSSLSSMVYYLSSKMEKGENALEEHEFYTAAAKYWEHIPPTIDGMLGGFGFISQIDIKGSTKFLRFLFELRNPPSNTFALDCGAGIGRITKNLLLHHFKHVDLVEQNINFLEAAKSYLKNYTSRIGNYYPIGLQNFSFAAKKYDVIWCQWVLGHLKHDDLIEFLKKCSLGLKCNGVIVIKENVTSSEKLETDTKDSSVTRPLSEFYHIFQESNLVCIKEEIQHKFPRGLYPVYMFALRPNNKL</sequence>
<evidence type="ECO:0000256" key="1">
    <source>
        <dbReference type="ARBA" id="ARBA00009059"/>
    </source>
</evidence>
<organism evidence="11 12">
    <name type="scientific">Xylocopa violacea</name>
    <name type="common">Violet carpenter bee</name>
    <name type="synonym">Apis violacea</name>
    <dbReference type="NCBI Taxonomy" id="135666"/>
    <lineage>
        <taxon>Eukaryota</taxon>
        <taxon>Metazoa</taxon>
        <taxon>Ecdysozoa</taxon>
        <taxon>Arthropoda</taxon>
        <taxon>Hexapoda</taxon>
        <taxon>Insecta</taxon>
        <taxon>Pterygota</taxon>
        <taxon>Neoptera</taxon>
        <taxon>Endopterygota</taxon>
        <taxon>Hymenoptera</taxon>
        <taxon>Apocrita</taxon>
        <taxon>Aculeata</taxon>
        <taxon>Apoidea</taxon>
        <taxon>Anthophila</taxon>
        <taxon>Apidae</taxon>
        <taxon>Xylocopa</taxon>
        <taxon>Xylocopa</taxon>
    </lineage>
</organism>
<name>A0ABP1PB33_XYLVO</name>
<comment type="similarity">
    <text evidence="1">Belongs to the methyltransferase superfamily. NTM1 family.</text>
</comment>
<evidence type="ECO:0000256" key="5">
    <source>
        <dbReference type="ARBA" id="ARBA00039112"/>
    </source>
</evidence>